<comment type="similarity">
    <text evidence="1">Belongs to the ABC transporter superfamily.</text>
</comment>
<dbReference type="SMART" id="SM00382">
    <property type="entry name" value="AAA"/>
    <property type="match status" value="1"/>
</dbReference>
<dbReference type="PROSITE" id="PS50893">
    <property type="entry name" value="ABC_TRANSPORTER_2"/>
    <property type="match status" value="1"/>
</dbReference>
<dbReference type="Proteomes" id="UP000599024">
    <property type="component" value="Unassembled WGS sequence"/>
</dbReference>
<dbReference type="CDD" id="cd03235">
    <property type="entry name" value="ABC_Metallic_Cations"/>
    <property type="match status" value="1"/>
</dbReference>
<comment type="caution">
    <text evidence="6">The sequence shown here is derived from an EMBL/GenBank/DDBJ whole genome shotgun (WGS) entry which is preliminary data.</text>
</comment>
<sequence>MPPEPPIIQCEGVSFAYGDVPILTNVSFTVDALDAVSLVGPNGGGKSTLLKIILGLLTPQQGAIKVFGTSPKRARGRIGYMPQYLQYDANFPVSVMEVVLMGRARPGWAGLGRYSREDRNRCLEIMVELGVESLAPASFSELSGGQRQRVLIARALACEPELLLLDEPTANVDPAVEFQFFEILKQLSHRVTVMTVSHDLGFVSQLVNRVFCINHGLKIHPTSELTGELIREMYGADVRMVRHDHTCGKEGHSHDRIF</sequence>
<name>A0A8J6TAG4_9BACT</name>
<dbReference type="InterPro" id="IPR003439">
    <property type="entry name" value="ABC_transporter-like_ATP-bd"/>
</dbReference>
<protein>
    <submittedName>
        <fullName evidence="6">Metal ABC transporter ATP-binding protein</fullName>
    </submittedName>
</protein>
<accession>A0A8J6TAG4</accession>
<evidence type="ECO:0000313" key="6">
    <source>
        <dbReference type="EMBL" id="MBC8208778.1"/>
    </source>
</evidence>
<dbReference type="AlphaFoldDB" id="A0A8J6TAG4"/>
<organism evidence="6 7">
    <name type="scientific">Candidatus Desulfatifera sulfidica</name>
    <dbReference type="NCBI Taxonomy" id="2841691"/>
    <lineage>
        <taxon>Bacteria</taxon>
        <taxon>Pseudomonadati</taxon>
        <taxon>Thermodesulfobacteriota</taxon>
        <taxon>Desulfobulbia</taxon>
        <taxon>Desulfobulbales</taxon>
        <taxon>Desulfobulbaceae</taxon>
        <taxon>Candidatus Desulfatifera</taxon>
    </lineage>
</organism>
<dbReference type="InterPro" id="IPR050153">
    <property type="entry name" value="Metal_Ion_Import_ABC"/>
</dbReference>
<dbReference type="GO" id="GO:0005524">
    <property type="term" value="F:ATP binding"/>
    <property type="evidence" value="ECO:0007669"/>
    <property type="project" value="UniProtKB-KW"/>
</dbReference>
<evidence type="ECO:0000256" key="4">
    <source>
        <dbReference type="ARBA" id="ARBA00022840"/>
    </source>
</evidence>
<keyword evidence="2" id="KW-0813">Transport</keyword>
<dbReference type="PANTHER" id="PTHR42734:SF17">
    <property type="entry name" value="METAL TRANSPORT SYSTEM ATP-BINDING PROTEIN TM_0124-RELATED"/>
    <property type="match status" value="1"/>
</dbReference>
<evidence type="ECO:0000259" key="5">
    <source>
        <dbReference type="PROSITE" id="PS50893"/>
    </source>
</evidence>
<dbReference type="InterPro" id="IPR017871">
    <property type="entry name" value="ABC_transporter-like_CS"/>
</dbReference>
<dbReference type="PROSITE" id="PS00211">
    <property type="entry name" value="ABC_TRANSPORTER_1"/>
    <property type="match status" value="1"/>
</dbReference>
<dbReference type="GO" id="GO:0016887">
    <property type="term" value="F:ATP hydrolysis activity"/>
    <property type="evidence" value="ECO:0007669"/>
    <property type="project" value="InterPro"/>
</dbReference>
<evidence type="ECO:0000256" key="2">
    <source>
        <dbReference type="ARBA" id="ARBA00022448"/>
    </source>
</evidence>
<dbReference type="PANTHER" id="PTHR42734">
    <property type="entry name" value="METAL TRANSPORT SYSTEM ATP-BINDING PROTEIN TM_0124-RELATED"/>
    <property type="match status" value="1"/>
</dbReference>
<evidence type="ECO:0000256" key="1">
    <source>
        <dbReference type="ARBA" id="ARBA00005417"/>
    </source>
</evidence>
<dbReference type="Pfam" id="PF00005">
    <property type="entry name" value="ABC_tran"/>
    <property type="match status" value="1"/>
</dbReference>
<reference evidence="6 7" key="1">
    <citation type="submission" date="2020-08" db="EMBL/GenBank/DDBJ databases">
        <title>Bridging the membrane lipid divide: bacteria of the FCB group superphylum have the potential to synthesize archaeal ether lipids.</title>
        <authorList>
            <person name="Villanueva L."/>
            <person name="Von Meijenfeldt F.A.B."/>
            <person name="Westbye A.B."/>
            <person name="Yadav S."/>
            <person name="Hopmans E.C."/>
            <person name="Dutilh B.E."/>
            <person name="Sinninghe Damste J.S."/>
        </authorList>
    </citation>
    <scope>NUCLEOTIDE SEQUENCE [LARGE SCALE GENOMIC DNA]</scope>
    <source>
        <strain evidence="6">NIOZ-UU81</strain>
    </source>
</reference>
<evidence type="ECO:0000313" key="7">
    <source>
        <dbReference type="Proteomes" id="UP000599024"/>
    </source>
</evidence>
<dbReference type="InterPro" id="IPR003593">
    <property type="entry name" value="AAA+_ATPase"/>
</dbReference>
<dbReference type="EMBL" id="JACNLK010000053">
    <property type="protein sequence ID" value="MBC8208778.1"/>
    <property type="molecule type" value="Genomic_DNA"/>
</dbReference>
<keyword evidence="3" id="KW-0547">Nucleotide-binding</keyword>
<proteinExistence type="inferred from homology"/>
<evidence type="ECO:0000256" key="3">
    <source>
        <dbReference type="ARBA" id="ARBA00022741"/>
    </source>
</evidence>
<gene>
    <name evidence="6" type="ORF">H8E79_06390</name>
</gene>
<dbReference type="Gene3D" id="3.40.50.300">
    <property type="entry name" value="P-loop containing nucleotide triphosphate hydrolases"/>
    <property type="match status" value="1"/>
</dbReference>
<dbReference type="InterPro" id="IPR027417">
    <property type="entry name" value="P-loop_NTPase"/>
</dbReference>
<dbReference type="SUPFAM" id="SSF52540">
    <property type="entry name" value="P-loop containing nucleoside triphosphate hydrolases"/>
    <property type="match status" value="1"/>
</dbReference>
<feature type="domain" description="ABC transporter" evidence="5">
    <location>
        <begin position="8"/>
        <end position="240"/>
    </location>
</feature>
<keyword evidence="4 6" id="KW-0067">ATP-binding</keyword>